<name>A0A419SNB8_9BACL</name>
<dbReference type="GO" id="GO:0000162">
    <property type="term" value="P:L-tryptophan biosynthetic process"/>
    <property type="evidence" value="ECO:0007669"/>
    <property type="project" value="UniProtKB-UniRule"/>
</dbReference>
<accession>A0A419SNB8</accession>
<comment type="catalytic activity">
    <reaction evidence="7 9">
        <text>N-(5-phospho-beta-D-ribosyl)anthranilate + diphosphate = 5-phospho-alpha-D-ribose 1-diphosphate + anthranilate</text>
        <dbReference type="Rhea" id="RHEA:11768"/>
        <dbReference type="ChEBI" id="CHEBI:16567"/>
        <dbReference type="ChEBI" id="CHEBI:18277"/>
        <dbReference type="ChEBI" id="CHEBI:33019"/>
        <dbReference type="ChEBI" id="CHEBI:58017"/>
        <dbReference type="EC" id="2.4.2.18"/>
    </reaction>
</comment>
<dbReference type="NCBIfam" id="TIGR01245">
    <property type="entry name" value="trpD"/>
    <property type="match status" value="1"/>
</dbReference>
<dbReference type="HAMAP" id="MF_00211">
    <property type="entry name" value="TrpD"/>
    <property type="match status" value="1"/>
</dbReference>
<dbReference type="SUPFAM" id="SSF52418">
    <property type="entry name" value="Nucleoside phosphorylase/phosphoribosyltransferase catalytic domain"/>
    <property type="match status" value="1"/>
</dbReference>
<dbReference type="AlphaFoldDB" id="A0A419SNB8"/>
<comment type="similarity">
    <text evidence="9">Belongs to the anthranilate phosphoribosyltransferase family.</text>
</comment>
<evidence type="ECO:0000259" key="10">
    <source>
        <dbReference type="Pfam" id="PF00591"/>
    </source>
</evidence>
<feature type="binding site" evidence="9">
    <location>
        <position position="225"/>
    </location>
    <ligand>
        <name>Mg(2+)</name>
        <dbReference type="ChEBI" id="CHEBI:18420"/>
        <label>2</label>
    </ligand>
</feature>
<dbReference type="Pfam" id="PF00591">
    <property type="entry name" value="Glycos_transf_3"/>
    <property type="match status" value="1"/>
</dbReference>
<keyword evidence="2 9" id="KW-0028">Amino-acid biosynthesis</keyword>
<comment type="caution">
    <text evidence="12">The sequence shown here is derived from an EMBL/GenBank/DDBJ whole genome shotgun (WGS) entry which is preliminary data.</text>
</comment>
<feature type="binding site" evidence="9">
    <location>
        <position position="80"/>
    </location>
    <ligand>
        <name>anthranilate</name>
        <dbReference type="ChEBI" id="CHEBI:16567"/>
        <label>1</label>
    </ligand>
</feature>
<dbReference type="GO" id="GO:0000287">
    <property type="term" value="F:magnesium ion binding"/>
    <property type="evidence" value="ECO:0007669"/>
    <property type="project" value="UniProtKB-UniRule"/>
</dbReference>
<reference evidence="12 13" key="1">
    <citation type="submission" date="2016-08" db="EMBL/GenBank/DDBJ databases">
        <title>Novel Firmicute Genomes.</title>
        <authorList>
            <person name="Poppleton D.I."/>
            <person name="Gribaldo S."/>
        </authorList>
    </citation>
    <scope>NUCLEOTIDE SEQUENCE [LARGE SCALE GENOMIC DNA]</scope>
    <source>
        <strain evidence="12 13">RAOx-1</strain>
    </source>
</reference>
<gene>
    <name evidence="9" type="primary">trpD</name>
    <name evidence="12" type="ORF">BEP19_01860</name>
</gene>
<evidence type="ECO:0000256" key="7">
    <source>
        <dbReference type="ARBA" id="ARBA00052328"/>
    </source>
</evidence>
<keyword evidence="9" id="KW-0460">Magnesium</keyword>
<comment type="function">
    <text evidence="9">Catalyzes the transfer of the phosphoribosyl group of 5-phosphorylribose-1-pyrophosphate (PRPP) to anthranilate to yield N-(5'-phosphoribosyl)-anthranilate (PRA).</text>
</comment>
<dbReference type="GO" id="GO:0005829">
    <property type="term" value="C:cytosol"/>
    <property type="evidence" value="ECO:0007669"/>
    <property type="project" value="TreeGrafter"/>
</dbReference>
<feature type="binding site" evidence="9">
    <location>
        <begin position="90"/>
        <end position="93"/>
    </location>
    <ligand>
        <name>5-phospho-alpha-D-ribose 1-diphosphate</name>
        <dbReference type="ChEBI" id="CHEBI:58017"/>
    </ligand>
</feature>
<dbReference type="FunFam" id="3.40.1030.10:FF:000002">
    <property type="entry name" value="Anthranilate phosphoribosyltransferase"/>
    <property type="match status" value="1"/>
</dbReference>
<keyword evidence="4 9" id="KW-0808">Transferase</keyword>
<feature type="binding site" evidence="9">
    <location>
        <position position="226"/>
    </location>
    <ligand>
        <name>Mg(2+)</name>
        <dbReference type="ChEBI" id="CHEBI:18420"/>
        <label>2</label>
    </ligand>
</feature>
<evidence type="ECO:0000256" key="2">
    <source>
        <dbReference type="ARBA" id="ARBA00022605"/>
    </source>
</evidence>
<proteinExistence type="inferred from homology"/>
<evidence type="ECO:0000256" key="5">
    <source>
        <dbReference type="ARBA" id="ARBA00022822"/>
    </source>
</evidence>
<dbReference type="InterPro" id="IPR036320">
    <property type="entry name" value="Glycosyl_Trfase_fam3_N_dom_sf"/>
</dbReference>
<dbReference type="OrthoDB" id="9806430at2"/>
<keyword evidence="9" id="KW-0479">Metal-binding</keyword>
<feature type="binding site" evidence="9">
    <location>
        <position position="166"/>
    </location>
    <ligand>
        <name>anthranilate</name>
        <dbReference type="ChEBI" id="CHEBI:16567"/>
        <label>2</label>
    </ligand>
</feature>
<comment type="caution">
    <text evidence="9">Lacks conserved residue(s) required for the propagation of feature annotation.</text>
</comment>
<dbReference type="Pfam" id="PF02885">
    <property type="entry name" value="Glycos_trans_3N"/>
    <property type="match status" value="1"/>
</dbReference>
<organism evidence="12 13">
    <name type="scientific">Ammoniphilus oxalaticus</name>
    <dbReference type="NCBI Taxonomy" id="66863"/>
    <lineage>
        <taxon>Bacteria</taxon>
        <taxon>Bacillati</taxon>
        <taxon>Bacillota</taxon>
        <taxon>Bacilli</taxon>
        <taxon>Bacillales</taxon>
        <taxon>Paenibacillaceae</taxon>
        <taxon>Aneurinibacillus group</taxon>
        <taxon>Ammoniphilus</taxon>
    </lineage>
</organism>
<evidence type="ECO:0000256" key="9">
    <source>
        <dbReference type="HAMAP-Rule" id="MF_00211"/>
    </source>
</evidence>
<dbReference type="InterPro" id="IPR017459">
    <property type="entry name" value="Glycosyl_Trfase_fam3_N_dom"/>
</dbReference>
<feature type="domain" description="Glycosyl transferase family 3 N-terminal" evidence="11">
    <location>
        <begin position="4"/>
        <end position="65"/>
    </location>
</feature>
<dbReference type="EMBL" id="MCHY01000006">
    <property type="protein sequence ID" value="RKD25711.1"/>
    <property type="molecule type" value="Genomic_DNA"/>
</dbReference>
<evidence type="ECO:0000256" key="4">
    <source>
        <dbReference type="ARBA" id="ARBA00022679"/>
    </source>
</evidence>
<dbReference type="RefSeq" id="WP_120188383.1">
    <property type="nucleotide sequence ID" value="NZ_MCHY01000006.1"/>
</dbReference>
<evidence type="ECO:0000256" key="8">
    <source>
        <dbReference type="ARBA" id="ARBA00061188"/>
    </source>
</evidence>
<comment type="pathway">
    <text evidence="1 9">Amino-acid biosynthesis; L-tryptophan biosynthesis; L-tryptophan from chorismate: step 2/5.</text>
</comment>
<protein>
    <recommendedName>
        <fullName evidence="9">Anthranilate phosphoribosyltransferase</fullName>
        <ecNumber evidence="9">2.4.2.18</ecNumber>
    </recommendedName>
</protein>
<evidence type="ECO:0000313" key="13">
    <source>
        <dbReference type="Proteomes" id="UP000284219"/>
    </source>
</evidence>
<dbReference type="InterPro" id="IPR035902">
    <property type="entry name" value="Nuc_phospho_transferase"/>
</dbReference>
<keyword evidence="13" id="KW-1185">Reference proteome</keyword>
<dbReference type="InterPro" id="IPR000312">
    <property type="entry name" value="Glycosyl_Trfase_fam3"/>
</dbReference>
<feature type="domain" description="Glycosyl transferase family 3" evidence="10">
    <location>
        <begin position="73"/>
        <end position="321"/>
    </location>
</feature>
<evidence type="ECO:0000313" key="12">
    <source>
        <dbReference type="EMBL" id="RKD25711.1"/>
    </source>
</evidence>
<feature type="binding site" evidence="9">
    <location>
        <position position="111"/>
    </location>
    <ligand>
        <name>anthranilate</name>
        <dbReference type="ChEBI" id="CHEBI:16567"/>
        <label>1</label>
    </ligand>
</feature>
<dbReference type="Gene3D" id="3.40.1030.10">
    <property type="entry name" value="Nucleoside phosphorylase/phosphoribosyltransferase catalytic domain"/>
    <property type="match status" value="1"/>
</dbReference>
<comment type="similarity">
    <text evidence="8">In the C-terminal section; belongs to the anthranilate phosphoribosyltransferase family.</text>
</comment>
<feature type="binding site" evidence="9">
    <location>
        <begin position="83"/>
        <end position="84"/>
    </location>
    <ligand>
        <name>5-phospho-alpha-D-ribose 1-diphosphate</name>
        <dbReference type="ChEBI" id="CHEBI:58017"/>
    </ligand>
</feature>
<feature type="binding site" evidence="9">
    <location>
        <position position="92"/>
    </location>
    <ligand>
        <name>Mg(2+)</name>
        <dbReference type="ChEBI" id="CHEBI:18420"/>
        <label>1</label>
    </ligand>
</feature>
<comment type="cofactor">
    <cofactor evidence="9">
        <name>Mg(2+)</name>
        <dbReference type="ChEBI" id="CHEBI:18420"/>
    </cofactor>
    <text evidence="9">Binds 2 magnesium ions per monomer.</text>
</comment>
<sequence length="341" mass="36368">MFQALLNKVVDLEHMSRAEARESMDLIMQGEATPAQLGSFLTALRIKGETIEELTGFAQSMRSHATQLQAQTENLIDTCGTGGDGGNTFNISTASALVAAAGGARVAKHGNRAVSSRSGSADVLEKLGVHIELSVEEATRCLEETNLCFMFAPLYHQAMKHAVGTRREIGFRTVFNLLGPMTNPAGADRQIIGVYDASLAEKVAYALRELGLTRGLVVAGEDGLDEISVCAPSKIVELKNGEIFSYRVTPEQLNVGVHSLQSISGGHADENAEIIRQVFAGAEGADRDIVLVNSAAALYLAEKCGSLAEGVELARQLIDDGLVTQKLDELVGFTRRISHAS</sequence>
<evidence type="ECO:0000259" key="11">
    <source>
        <dbReference type="Pfam" id="PF02885"/>
    </source>
</evidence>
<dbReference type="SUPFAM" id="SSF47648">
    <property type="entry name" value="Nucleoside phosphorylase/phosphoribosyltransferase N-terminal domain"/>
    <property type="match status" value="1"/>
</dbReference>
<dbReference type="GO" id="GO:0004048">
    <property type="term" value="F:anthranilate phosphoribosyltransferase activity"/>
    <property type="evidence" value="ECO:0007669"/>
    <property type="project" value="UniProtKB-UniRule"/>
</dbReference>
<evidence type="ECO:0000256" key="6">
    <source>
        <dbReference type="ARBA" id="ARBA00023141"/>
    </source>
</evidence>
<feature type="binding site" evidence="9">
    <location>
        <position position="80"/>
    </location>
    <ligand>
        <name>5-phospho-alpha-D-ribose 1-diphosphate</name>
        <dbReference type="ChEBI" id="CHEBI:58017"/>
    </ligand>
</feature>
<feature type="binding site" evidence="9">
    <location>
        <position position="88"/>
    </location>
    <ligand>
        <name>5-phospho-alpha-D-ribose 1-diphosphate</name>
        <dbReference type="ChEBI" id="CHEBI:58017"/>
    </ligand>
</feature>
<feature type="binding site" evidence="9">
    <location>
        <begin position="108"/>
        <end position="116"/>
    </location>
    <ligand>
        <name>5-phospho-alpha-D-ribose 1-diphosphate</name>
        <dbReference type="ChEBI" id="CHEBI:58017"/>
    </ligand>
</feature>
<dbReference type="PANTHER" id="PTHR43285">
    <property type="entry name" value="ANTHRANILATE PHOSPHORIBOSYLTRANSFERASE"/>
    <property type="match status" value="1"/>
</dbReference>
<comment type="subunit">
    <text evidence="9">Homodimer.</text>
</comment>
<keyword evidence="3 9" id="KW-0328">Glycosyltransferase</keyword>
<keyword evidence="5 9" id="KW-0822">Tryptophan biosynthesis</keyword>
<dbReference type="PANTHER" id="PTHR43285:SF2">
    <property type="entry name" value="ANTHRANILATE PHOSPHORIBOSYLTRANSFERASE"/>
    <property type="match status" value="1"/>
</dbReference>
<evidence type="ECO:0000256" key="1">
    <source>
        <dbReference type="ARBA" id="ARBA00004907"/>
    </source>
</evidence>
<dbReference type="UniPathway" id="UPA00035">
    <property type="reaction ID" value="UER00041"/>
</dbReference>
<keyword evidence="6 9" id="KW-0057">Aromatic amino acid biosynthesis</keyword>
<dbReference type="EC" id="2.4.2.18" evidence="9"/>
<dbReference type="Gene3D" id="1.20.970.10">
    <property type="entry name" value="Transferase, Pyrimidine Nucleoside Phosphorylase, Chain C"/>
    <property type="match status" value="1"/>
</dbReference>
<dbReference type="Proteomes" id="UP000284219">
    <property type="component" value="Unassembled WGS sequence"/>
</dbReference>
<evidence type="ECO:0000256" key="3">
    <source>
        <dbReference type="ARBA" id="ARBA00022676"/>
    </source>
</evidence>
<feature type="binding site" evidence="9">
    <location>
        <position position="120"/>
    </location>
    <ligand>
        <name>5-phospho-alpha-D-ribose 1-diphosphate</name>
        <dbReference type="ChEBI" id="CHEBI:58017"/>
    </ligand>
</feature>
<feature type="binding site" evidence="9">
    <location>
        <position position="226"/>
    </location>
    <ligand>
        <name>Mg(2+)</name>
        <dbReference type="ChEBI" id="CHEBI:18420"/>
        <label>1</label>
    </ligand>
</feature>
<dbReference type="InterPro" id="IPR005940">
    <property type="entry name" value="Anthranilate_Pribosyl_Tfrase"/>
</dbReference>